<dbReference type="InterPro" id="IPR005584">
    <property type="entry name" value="DNA_gyrase_inhibitor_YacG"/>
</dbReference>
<dbReference type="EMBL" id="NNRJ01000015">
    <property type="protein sequence ID" value="OYR20044.1"/>
    <property type="molecule type" value="Genomic_DNA"/>
</dbReference>
<dbReference type="GO" id="GO:0008657">
    <property type="term" value="F:DNA topoisomerase type II (double strand cut, ATP-hydrolyzing) inhibitor activity"/>
    <property type="evidence" value="ECO:0007669"/>
    <property type="project" value="UniProtKB-UniRule"/>
</dbReference>
<dbReference type="InterPro" id="IPR013088">
    <property type="entry name" value="Znf_NHR/GATA"/>
</dbReference>
<keyword evidence="2 3" id="KW-0862">Zinc</keyword>
<keyword evidence="1 3" id="KW-0479">Metal-binding</keyword>
<dbReference type="Pfam" id="PF03884">
    <property type="entry name" value="YacG"/>
    <property type="match status" value="1"/>
</dbReference>
<dbReference type="PANTHER" id="PTHR36150">
    <property type="entry name" value="DNA GYRASE INHIBITOR YACG"/>
    <property type="match status" value="1"/>
</dbReference>
<evidence type="ECO:0000256" key="1">
    <source>
        <dbReference type="ARBA" id="ARBA00022723"/>
    </source>
</evidence>
<comment type="caution">
    <text evidence="4">The sequence shown here is derived from an EMBL/GenBank/DDBJ whole genome shotgun (WGS) entry which is preliminary data.</text>
</comment>
<dbReference type="Gene3D" id="3.30.50.10">
    <property type="entry name" value="Erythroid Transcription Factor GATA-1, subunit A"/>
    <property type="match status" value="1"/>
</dbReference>
<sequence length="78" mass="8654">MAKSEISMSDKKDISTAEGARVTLLRPVRPCPECGKASARDTYPFCSPRCKSIDLNRWLSGSYVIAGKTIEEEEENDN</sequence>
<gene>
    <name evidence="3" type="primary">yacG</name>
    <name evidence="4" type="ORF">CEV31_1465</name>
</gene>
<comment type="subunit">
    <text evidence="3">Interacts with GyrB.</text>
</comment>
<dbReference type="NCBIfam" id="NF002362">
    <property type="entry name" value="PRK01343.1"/>
    <property type="match status" value="1"/>
</dbReference>
<dbReference type="PANTHER" id="PTHR36150:SF1">
    <property type="entry name" value="DNA GYRASE INHIBITOR YACG"/>
    <property type="match status" value="1"/>
</dbReference>
<feature type="binding site" evidence="3">
    <location>
        <position position="50"/>
    </location>
    <ligand>
        <name>Zn(2+)</name>
        <dbReference type="ChEBI" id="CHEBI:29105"/>
    </ligand>
</feature>
<proteinExistence type="inferred from homology"/>
<evidence type="ECO:0000256" key="3">
    <source>
        <dbReference type="HAMAP-Rule" id="MF_00649"/>
    </source>
</evidence>
<protein>
    <recommendedName>
        <fullName evidence="3">DNA gyrase inhibitor YacG</fullName>
    </recommendedName>
</protein>
<organism evidence="4 5">
    <name type="scientific">Brucella thiophenivorans</name>
    <dbReference type="NCBI Taxonomy" id="571255"/>
    <lineage>
        <taxon>Bacteria</taxon>
        <taxon>Pseudomonadati</taxon>
        <taxon>Pseudomonadota</taxon>
        <taxon>Alphaproteobacteria</taxon>
        <taxon>Hyphomicrobiales</taxon>
        <taxon>Brucellaceae</taxon>
        <taxon>Brucella/Ochrobactrum group</taxon>
        <taxon>Brucella</taxon>
    </lineage>
</organism>
<dbReference type="SUPFAM" id="SSF57716">
    <property type="entry name" value="Glucocorticoid receptor-like (DNA-binding domain)"/>
    <property type="match status" value="1"/>
</dbReference>
<reference evidence="4 5" key="1">
    <citation type="submission" date="2017-07" db="EMBL/GenBank/DDBJ databases">
        <title>Phylogenetic study on the rhizospheric bacterium Ochrobactrum sp. A44.</title>
        <authorList>
            <person name="Krzyzanowska D.M."/>
            <person name="Ossowicki A."/>
            <person name="Rajewska M."/>
            <person name="Maciag T."/>
            <person name="Kaczynski Z."/>
            <person name="Czerwicka M."/>
            <person name="Jafra S."/>
        </authorList>
    </citation>
    <scope>NUCLEOTIDE SEQUENCE [LARGE SCALE GENOMIC DNA]</scope>
    <source>
        <strain evidence="4 5">DSM 7216</strain>
    </source>
</reference>
<feature type="binding site" evidence="3">
    <location>
        <position position="46"/>
    </location>
    <ligand>
        <name>Zn(2+)</name>
        <dbReference type="ChEBI" id="CHEBI:29105"/>
    </ligand>
</feature>
<evidence type="ECO:0000313" key="5">
    <source>
        <dbReference type="Proteomes" id="UP000215590"/>
    </source>
</evidence>
<name>A0A256FYW8_9HYPH</name>
<dbReference type="HAMAP" id="MF_00649">
    <property type="entry name" value="DNA_gyrase_inhibitor_YacG"/>
    <property type="match status" value="1"/>
</dbReference>
<feature type="binding site" evidence="3">
    <location>
        <position position="34"/>
    </location>
    <ligand>
        <name>Zn(2+)</name>
        <dbReference type="ChEBI" id="CHEBI:29105"/>
    </ligand>
</feature>
<evidence type="ECO:0000313" key="4">
    <source>
        <dbReference type="EMBL" id="OYR20044.1"/>
    </source>
</evidence>
<dbReference type="GO" id="GO:0008270">
    <property type="term" value="F:zinc ion binding"/>
    <property type="evidence" value="ECO:0007669"/>
    <property type="project" value="UniProtKB-UniRule"/>
</dbReference>
<dbReference type="GO" id="GO:0006355">
    <property type="term" value="P:regulation of DNA-templated transcription"/>
    <property type="evidence" value="ECO:0007669"/>
    <property type="project" value="InterPro"/>
</dbReference>
<keyword evidence="5" id="KW-1185">Reference proteome</keyword>
<dbReference type="Proteomes" id="UP000215590">
    <property type="component" value="Unassembled WGS sequence"/>
</dbReference>
<comment type="similarity">
    <text evidence="3">Belongs to the DNA gyrase inhibitor YacG family.</text>
</comment>
<comment type="cofactor">
    <cofactor evidence="3">
        <name>Zn(2+)</name>
        <dbReference type="ChEBI" id="CHEBI:29105"/>
    </cofactor>
    <text evidence="3">Binds 1 zinc ion.</text>
</comment>
<comment type="function">
    <text evidence="3">Inhibits all the catalytic activities of DNA gyrase by preventing its interaction with DNA. Acts by binding directly to the C-terminal domain of GyrB, which probably disrupts DNA binding by the gyrase.</text>
</comment>
<dbReference type="AlphaFoldDB" id="A0A256FYW8"/>
<evidence type="ECO:0000256" key="2">
    <source>
        <dbReference type="ARBA" id="ARBA00022833"/>
    </source>
</evidence>
<feature type="binding site" evidence="3">
    <location>
        <position position="31"/>
    </location>
    <ligand>
        <name>Zn(2+)</name>
        <dbReference type="ChEBI" id="CHEBI:29105"/>
    </ligand>
</feature>
<accession>A0A256FYW8</accession>